<organism evidence="4 5">
    <name type="scientific">Porphyromonas loveana</name>
    <dbReference type="NCBI Taxonomy" id="1884669"/>
    <lineage>
        <taxon>Bacteria</taxon>
        <taxon>Pseudomonadati</taxon>
        <taxon>Bacteroidota</taxon>
        <taxon>Bacteroidia</taxon>
        <taxon>Bacteroidales</taxon>
        <taxon>Porphyromonadaceae</taxon>
        <taxon>Porphyromonas</taxon>
    </lineage>
</organism>
<dbReference type="EMBL" id="QEKY01000002">
    <property type="protein sequence ID" value="PVZ13963.1"/>
    <property type="molecule type" value="Genomic_DNA"/>
</dbReference>
<dbReference type="InterPro" id="IPR014748">
    <property type="entry name" value="Enoyl-CoA_hydra_C"/>
</dbReference>
<dbReference type="AlphaFoldDB" id="A0A2U1FP46"/>
<gene>
    <name evidence="4" type="ORF">C7382_1023</name>
</gene>
<evidence type="ECO:0000313" key="5">
    <source>
        <dbReference type="Proteomes" id="UP000245462"/>
    </source>
</evidence>
<dbReference type="RefSeq" id="WP_116678461.1">
    <property type="nucleotide sequence ID" value="NZ_QEKY01000002.1"/>
</dbReference>
<reference evidence="4 5" key="1">
    <citation type="submission" date="2018-04" db="EMBL/GenBank/DDBJ databases">
        <title>Genomic Encyclopedia of Type Strains, Phase IV (KMG-IV): sequencing the most valuable type-strain genomes for metagenomic binning, comparative biology and taxonomic classification.</title>
        <authorList>
            <person name="Goeker M."/>
        </authorList>
    </citation>
    <scope>NUCLEOTIDE SEQUENCE [LARGE SCALE GENOMIC DNA]</scope>
    <source>
        <strain evidence="4 5">DSM 28520</strain>
    </source>
</reference>
<dbReference type="Pfam" id="PF00378">
    <property type="entry name" value="ECH_1"/>
    <property type="match status" value="1"/>
</dbReference>
<name>A0A2U1FP46_9PORP</name>
<dbReference type="PANTHER" id="PTHR11941:SF54">
    <property type="entry name" value="ENOYL-COA HYDRATASE, MITOCHONDRIAL"/>
    <property type="match status" value="1"/>
</dbReference>
<dbReference type="SUPFAM" id="SSF52096">
    <property type="entry name" value="ClpP/crotonase"/>
    <property type="match status" value="1"/>
</dbReference>
<sequence length="256" mass="27727">MKYQNLKIKTNDRITILTLDRPEAMNALSSDVLCELKHTIEEIRKDCPRVLIITGSGKAFVAGADIAQMQHMTAMEGKAFGQLGSEVFRQIEELPFPVIAAVNGFALGGGCELALACDLRVASDKAKFGQPEVGLGITPGFSGTQRLPRLVGMAIAKELIYTGRIINAEEALRIGLVNRVTTAESLDTEVMELAREIAARSATAVSASKEAINRGTQMHITEGIALEKNLFGLCFAAKDQKEGMTAFLEKRKPSFQ</sequence>
<evidence type="ECO:0000256" key="1">
    <source>
        <dbReference type="ARBA" id="ARBA00005254"/>
    </source>
</evidence>
<comment type="similarity">
    <text evidence="1 3">Belongs to the enoyl-CoA hydratase/isomerase family.</text>
</comment>
<dbReference type="GO" id="GO:0016836">
    <property type="term" value="F:hydro-lyase activity"/>
    <property type="evidence" value="ECO:0007669"/>
    <property type="project" value="UniProtKB-ARBA"/>
</dbReference>
<dbReference type="FunFam" id="3.90.226.10:FF:000009">
    <property type="entry name" value="Carnitinyl-CoA dehydratase"/>
    <property type="match status" value="1"/>
</dbReference>
<dbReference type="OrthoDB" id="9775794at2"/>
<dbReference type="GeneID" id="94549906"/>
<comment type="caution">
    <text evidence="4">The sequence shown here is derived from an EMBL/GenBank/DDBJ whole genome shotgun (WGS) entry which is preliminary data.</text>
</comment>
<proteinExistence type="inferred from homology"/>
<evidence type="ECO:0000256" key="3">
    <source>
        <dbReference type="RuleBase" id="RU003707"/>
    </source>
</evidence>
<dbReference type="PROSITE" id="PS00166">
    <property type="entry name" value="ENOYL_COA_HYDRATASE"/>
    <property type="match status" value="1"/>
</dbReference>
<dbReference type="InterPro" id="IPR018376">
    <property type="entry name" value="Enoyl-CoA_hyd/isom_CS"/>
</dbReference>
<dbReference type="Proteomes" id="UP000245462">
    <property type="component" value="Unassembled WGS sequence"/>
</dbReference>
<keyword evidence="2" id="KW-0456">Lyase</keyword>
<accession>A0A2U1FP46</accession>
<evidence type="ECO:0000256" key="2">
    <source>
        <dbReference type="ARBA" id="ARBA00023239"/>
    </source>
</evidence>
<dbReference type="InterPro" id="IPR001753">
    <property type="entry name" value="Enoyl-CoA_hydra/iso"/>
</dbReference>
<dbReference type="PANTHER" id="PTHR11941">
    <property type="entry name" value="ENOYL-COA HYDRATASE-RELATED"/>
    <property type="match status" value="1"/>
</dbReference>
<dbReference type="CDD" id="cd06558">
    <property type="entry name" value="crotonase-like"/>
    <property type="match status" value="1"/>
</dbReference>
<dbReference type="Gene3D" id="3.90.226.10">
    <property type="entry name" value="2-enoyl-CoA Hydratase, Chain A, domain 1"/>
    <property type="match status" value="1"/>
</dbReference>
<dbReference type="Gene3D" id="1.10.12.10">
    <property type="entry name" value="Lyase 2-enoyl-coa Hydratase, Chain A, domain 2"/>
    <property type="match status" value="1"/>
</dbReference>
<dbReference type="FunFam" id="1.10.12.10:FF:000001">
    <property type="entry name" value="Probable enoyl-CoA hydratase, mitochondrial"/>
    <property type="match status" value="1"/>
</dbReference>
<dbReference type="GO" id="GO:0006635">
    <property type="term" value="P:fatty acid beta-oxidation"/>
    <property type="evidence" value="ECO:0007669"/>
    <property type="project" value="TreeGrafter"/>
</dbReference>
<dbReference type="InterPro" id="IPR029045">
    <property type="entry name" value="ClpP/crotonase-like_dom_sf"/>
</dbReference>
<evidence type="ECO:0000313" key="4">
    <source>
        <dbReference type="EMBL" id="PVZ13963.1"/>
    </source>
</evidence>
<protein>
    <submittedName>
        <fullName evidence="4">Short chain enoyl-CoA hydratase</fullName>
    </submittedName>
</protein>
<keyword evidence="5" id="KW-1185">Reference proteome</keyword>